<reference evidence="2 3" key="1">
    <citation type="submission" date="2023-12" db="EMBL/GenBank/DDBJ databases">
        <title>Whole-genome sequencing of halo(alkali)philic microorganisms from hypersaline lakes.</title>
        <authorList>
            <person name="Sorokin D.Y."/>
            <person name="Merkel A.Y."/>
            <person name="Messina E."/>
            <person name="Yakimov M."/>
        </authorList>
    </citation>
    <scope>NUCLEOTIDE SEQUENCE [LARGE SCALE GENOMIC DNA]</scope>
    <source>
        <strain evidence="2 3">AB-CW1</strain>
    </source>
</reference>
<dbReference type="InterPro" id="IPR018551">
    <property type="entry name" value="DUF2007"/>
</dbReference>
<evidence type="ECO:0000313" key="2">
    <source>
        <dbReference type="EMBL" id="MEA5445080.1"/>
    </source>
</evidence>
<evidence type="ECO:0000259" key="1">
    <source>
        <dbReference type="Pfam" id="PF09413"/>
    </source>
</evidence>
<feature type="domain" description="DUF2007" evidence="1">
    <location>
        <begin position="4"/>
        <end position="67"/>
    </location>
</feature>
<dbReference type="AlphaFoldDB" id="A0AAP6ML11"/>
<name>A0AAP6ML11_9GAMM</name>
<comment type="caution">
    <text evidence="2">The sequence shown here is derived from an EMBL/GenBank/DDBJ whole genome shotgun (WGS) entry which is preliminary data.</text>
</comment>
<keyword evidence="3" id="KW-1185">Reference proteome</keyword>
<accession>A0AAP6ML11</accession>
<dbReference type="EMBL" id="JAYGII010000006">
    <property type="protein sequence ID" value="MEA5445080.1"/>
    <property type="molecule type" value="Genomic_DNA"/>
</dbReference>
<dbReference type="Pfam" id="PF09413">
    <property type="entry name" value="DUF2007"/>
    <property type="match status" value="1"/>
</dbReference>
<dbReference type="RefSeq" id="WP_346050711.1">
    <property type="nucleotide sequence ID" value="NZ_JAYGII010000006.1"/>
</dbReference>
<proteinExistence type="predicted"/>
<evidence type="ECO:0000313" key="3">
    <source>
        <dbReference type="Proteomes" id="UP001302316"/>
    </source>
</evidence>
<dbReference type="Proteomes" id="UP001302316">
    <property type="component" value="Unassembled WGS sequence"/>
</dbReference>
<organism evidence="2 3">
    <name type="scientific">Natronospira elongata</name>
    <dbReference type="NCBI Taxonomy" id="3110268"/>
    <lineage>
        <taxon>Bacteria</taxon>
        <taxon>Pseudomonadati</taxon>
        <taxon>Pseudomonadota</taxon>
        <taxon>Gammaproteobacteria</taxon>
        <taxon>Natronospirales</taxon>
        <taxon>Natronospiraceae</taxon>
        <taxon>Natronospira</taxon>
    </lineage>
</organism>
<dbReference type="SUPFAM" id="SSF54913">
    <property type="entry name" value="GlnB-like"/>
    <property type="match status" value="1"/>
</dbReference>
<protein>
    <submittedName>
        <fullName evidence="2">DUF2007 domain-containing protein</fullName>
    </submittedName>
</protein>
<dbReference type="InterPro" id="IPR011322">
    <property type="entry name" value="N-reg_PII-like_a/b"/>
</dbReference>
<sequence length="81" mass="9163">MKYKTVKQYRNSLQAEVGKGRLEAEGIPVILAGVGLGPLTGFFNPRSNDVRLQVPEDRLEEAREILETDFSADVDEQWDQQ</sequence>
<gene>
    <name evidence="2" type="ORF">VCB98_04505</name>
</gene>